<dbReference type="AlphaFoldDB" id="A0A2N8ZLM7"/>
<accession>A0A2N8ZLM7</accession>
<dbReference type="OrthoDB" id="9757559at2"/>
<gene>
    <name evidence="2" type="ORF">VTAP4600_B1175</name>
</gene>
<feature type="transmembrane region" description="Helical" evidence="1">
    <location>
        <begin position="280"/>
        <end position="298"/>
    </location>
</feature>
<keyword evidence="1" id="KW-1133">Transmembrane helix</keyword>
<feature type="transmembrane region" description="Helical" evidence="1">
    <location>
        <begin position="148"/>
        <end position="169"/>
    </location>
</feature>
<proteinExistence type="predicted"/>
<dbReference type="KEGG" id="vta:B1175"/>
<evidence type="ECO:0000256" key="1">
    <source>
        <dbReference type="SAM" id="Phobius"/>
    </source>
</evidence>
<reference evidence="2 3" key="1">
    <citation type="submission" date="2017-10" db="EMBL/GenBank/DDBJ databases">
        <authorList>
            <person name="Banno H."/>
            <person name="Chua N.-H."/>
        </authorList>
    </citation>
    <scope>NUCLEOTIDE SEQUENCE [LARGE SCALE GENOMIC DNA]</scope>
    <source>
        <strain evidence="2">Vibrio tapetis CECT4600</strain>
    </source>
</reference>
<evidence type="ECO:0000313" key="3">
    <source>
        <dbReference type="Proteomes" id="UP000235828"/>
    </source>
</evidence>
<keyword evidence="1" id="KW-0812">Transmembrane</keyword>
<sequence length="317" mass="36545">MANMDFSVFLRSLSIFAIVAGHLEFLNLPGGSLYLIFLSGFNFVLFTMPKIEYKALSRSTFNSQVFTEVYFGYIKKIVIPTFLYTCFLFVYLGQFYPASLLMISNFIAPMYGEGLSFWFIEILLQILLIFGLIFYTNRFYYWFKFNPYSSMFVLYCAFFAISIVCRILWDTSDLLNRLPHLMMYVFLGGALVALSTSRNKKILSTMALSFISLEFFIFDFNQNVAFLLVTSIVTIWLRTIVLPKAIIPIITLTAMSSLFIYLTHFQSFSLMKKLPFNSPAIVNVVFAFIVGIIVTQLWKKRTALKEQCSAQLNKALK</sequence>
<keyword evidence="1" id="KW-0472">Membrane</keyword>
<dbReference type="RefSeq" id="WP_102524951.1">
    <property type="nucleotide sequence ID" value="NZ_LT960612.1"/>
</dbReference>
<feature type="transmembrane region" description="Helical" evidence="1">
    <location>
        <begin position="249"/>
        <end position="268"/>
    </location>
</feature>
<evidence type="ECO:0008006" key="4">
    <source>
        <dbReference type="Google" id="ProtNLM"/>
    </source>
</evidence>
<keyword evidence="3" id="KW-1185">Reference proteome</keyword>
<feature type="transmembrane region" description="Helical" evidence="1">
    <location>
        <begin position="31"/>
        <end position="48"/>
    </location>
</feature>
<organism evidence="2 3">
    <name type="scientific">Vibrio tapetis subsp. tapetis</name>
    <dbReference type="NCBI Taxonomy" id="1671868"/>
    <lineage>
        <taxon>Bacteria</taxon>
        <taxon>Pseudomonadati</taxon>
        <taxon>Pseudomonadota</taxon>
        <taxon>Gammaproteobacteria</taxon>
        <taxon>Vibrionales</taxon>
        <taxon>Vibrionaceae</taxon>
        <taxon>Vibrio</taxon>
    </lineage>
</organism>
<dbReference type="EMBL" id="LT960612">
    <property type="protein sequence ID" value="SON52786.1"/>
    <property type="molecule type" value="Genomic_DNA"/>
</dbReference>
<protein>
    <recommendedName>
        <fullName evidence="4">Acyltransferase 3 domain-containing protein</fullName>
    </recommendedName>
</protein>
<dbReference type="Proteomes" id="UP000235828">
    <property type="component" value="Chromosome B"/>
</dbReference>
<feature type="transmembrane region" description="Helical" evidence="1">
    <location>
        <begin position="115"/>
        <end position="136"/>
    </location>
</feature>
<evidence type="ECO:0000313" key="2">
    <source>
        <dbReference type="EMBL" id="SON52786.1"/>
    </source>
</evidence>
<feature type="transmembrane region" description="Helical" evidence="1">
    <location>
        <begin position="181"/>
        <end position="197"/>
    </location>
</feature>
<name>A0A2N8ZLM7_9VIBR</name>